<reference evidence="2" key="1">
    <citation type="journal article" date="2019" name="Int. J. Syst. Evol. Microbiol.">
        <title>The Global Catalogue of Microorganisms (GCM) 10K type strain sequencing project: providing services to taxonomists for standard genome sequencing and annotation.</title>
        <authorList>
            <consortium name="The Broad Institute Genomics Platform"/>
            <consortium name="The Broad Institute Genome Sequencing Center for Infectious Disease"/>
            <person name="Wu L."/>
            <person name="Ma J."/>
        </authorList>
    </citation>
    <scope>NUCLEOTIDE SEQUENCE [LARGE SCALE GENOMIC DNA]</scope>
    <source>
        <strain evidence="2">S1</strain>
    </source>
</reference>
<evidence type="ECO:0000313" key="2">
    <source>
        <dbReference type="Proteomes" id="UP001597282"/>
    </source>
</evidence>
<accession>A0ABW4C810</accession>
<dbReference type="EMBL" id="JBHTNU010000006">
    <property type="protein sequence ID" value="MFD1426865.1"/>
    <property type="molecule type" value="Genomic_DNA"/>
</dbReference>
<dbReference type="Proteomes" id="UP001597282">
    <property type="component" value="Unassembled WGS sequence"/>
</dbReference>
<organism evidence="1 2">
    <name type="scientific">Kroppenstedtia sanguinis</name>
    <dbReference type="NCBI Taxonomy" id="1380684"/>
    <lineage>
        <taxon>Bacteria</taxon>
        <taxon>Bacillati</taxon>
        <taxon>Bacillota</taxon>
        <taxon>Bacilli</taxon>
        <taxon>Bacillales</taxon>
        <taxon>Thermoactinomycetaceae</taxon>
        <taxon>Kroppenstedtia</taxon>
    </lineage>
</organism>
<protein>
    <submittedName>
        <fullName evidence="1">Uncharacterized protein</fullName>
    </submittedName>
</protein>
<evidence type="ECO:0000313" key="1">
    <source>
        <dbReference type="EMBL" id="MFD1426865.1"/>
    </source>
</evidence>
<keyword evidence="2" id="KW-1185">Reference proteome</keyword>
<gene>
    <name evidence="1" type="ORF">ACFQ4Y_07930</name>
</gene>
<dbReference type="RefSeq" id="WP_380145766.1">
    <property type="nucleotide sequence ID" value="NZ_JBHTNU010000006.1"/>
</dbReference>
<proteinExistence type="predicted"/>
<name>A0ABW4C810_9BACL</name>
<sequence>MPKLFEEGPTAKHFVFHDWYPNLLHFHYWCKEQATQSGYHAFSKRFPDFSSAYEAFQTENQNKIKDHIEEFWDILKCPG</sequence>
<comment type="caution">
    <text evidence="1">The sequence shown here is derived from an EMBL/GenBank/DDBJ whole genome shotgun (WGS) entry which is preliminary data.</text>
</comment>